<dbReference type="PANTHER" id="PTHR24365">
    <property type="entry name" value="TOLL-LIKE RECEPTOR"/>
    <property type="match status" value="1"/>
</dbReference>
<keyword evidence="14" id="KW-1185">Reference proteome</keyword>
<evidence type="ECO:0000256" key="10">
    <source>
        <dbReference type="ARBA" id="ARBA00023180"/>
    </source>
</evidence>
<dbReference type="InterPro" id="IPR035897">
    <property type="entry name" value="Toll_tir_struct_dom_sf"/>
</dbReference>
<dbReference type="PANTHER" id="PTHR24365:SF541">
    <property type="entry name" value="PROTEIN TOLL-RELATED"/>
    <property type="match status" value="1"/>
</dbReference>
<dbReference type="InterPro" id="IPR032675">
    <property type="entry name" value="LRR_dom_sf"/>
</dbReference>
<evidence type="ECO:0000256" key="4">
    <source>
        <dbReference type="ARBA" id="ARBA00022692"/>
    </source>
</evidence>
<dbReference type="GO" id="GO:0038023">
    <property type="term" value="F:signaling receptor activity"/>
    <property type="evidence" value="ECO:0007669"/>
    <property type="project" value="TreeGrafter"/>
</dbReference>
<evidence type="ECO:0000256" key="7">
    <source>
        <dbReference type="ARBA" id="ARBA00022989"/>
    </source>
</evidence>
<keyword evidence="8 11" id="KW-0472">Membrane</keyword>
<protein>
    <recommendedName>
        <fullName evidence="12">TIR domain-containing protein</fullName>
    </recommendedName>
</protein>
<dbReference type="Pfam" id="PF13855">
    <property type="entry name" value="LRR_8"/>
    <property type="match status" value="1"/>
</dbReference>
<gene>
    <name evidence="13" type="ORF">MCOR_6688</name>
</gene>
<evidence type="ECO:0000256" key="8">
    <source>
        <dbReference type="ARBA" id="ARBA00023136"/>
    </source>
</evidence>
<evidence type="ECO:0000313" key="13">
    <source>
        <dbReference type="EMBL" id="CAC5366350.1"/>
    </source>
</evidence>
<dbReference type="Gene3D" id="3.80.10.10">
    <property type="entry name" value="Ribonuclease Inhibitor"/>
    <property type="match status" value="3"/>
</dbReference>
<dbReference type="SMART" id="SM00255">
    <property type="entry name" value="TIR"/>
    <property type="match status" value="1"/>
</dbReference>
<dbReference type="GO" id="GO:0007165">
    <property type="term" value="P:signal transduction"/>
    <property type="evidence" value="ECO:0007669"/>
    <property type="project" value="InterPro"/>
</dbReference>
<keyword evidence="9" id="KW-0675">Receptor</keyword>
<evidence type="ECO:0000256" key="3">
    <source>
        <dbReference type="ARBA" id="ARBA00022614"/>
    </source>
</evidence>
<evidence type="ECO:0000256" key="1">
    <source>
        <dbReference type="ARBA" id="ARBA00004167"/>
    </source>
</evidence>
<dbReference type="InterPro" id="IPR001611">
    <property type="entry name" value="Leu-rich_rpt"/>
</dbReference>
<dbReference type="InterPro" id="IPR000157">
    <property type="entry name" value="TIR_dom"/>
</dbReference>
<organism evidence="13 14">
    <name type="scientific">Mytilus coruscus</name>
    <name type="common">Sea mussel</name>
    <dbReference type="NCBI Taxonomy" id="42192"/>
    <lineage>
        <taxon>Eukaryota</taxon>
        <taxon>Metazoa</taxon>
        <taxon>Spiralia</taxon>
        <taxon>Lophotrochozoa</taxon>
        <taxon>Mollusca</taxon>
        <taxon>Bivalvia</taxon>
        <taxon>Autobranchia</taxon>
        <taxon>Pteriomorphia</taxon>
        <taxon>Mytilida</taxon>
        <taxon>Mytiloidea</taxon>
        <taxon>Mytilidae</taxon>
        <taxon>Mytilinae</taxon>
        <taxon>Mytilus</taxon>
    </lineage>
</organism>
<keyword evidence="4 11" id="KW-0812">Transmembrane</keyword>
<dbReference type="GO" id="GO:0005886">
    <property type="term" value="C:plasma membrane"/>
    <property type="evidence" value="ECO:0007669"/>
    <property type="project" value="TreeGrafter"/>
</dbReference>
<reference evidence="13 14" key="1">
    <citation type="submission" date="2020-06" db="EMBL/GenBank/DDBJ databases">
        <authorList>
            <person name="Li R."/>
            <person name="Bekaert M."/>
        </authorList>
    </citation>
    <scope>NUCLEOTIDE SEQUENCE [LARGE SCALE GENOMIC DNA]</scope>
    <source>
        <strain evidence="14">wild</strain>
    </source>
</reference>
<feature type="domain" description="TIR" evidence="12">
    <location>
        <begin position="675"/>
        <end position="813"/>
    </location>
</feature>
<proteinExistence type="inferred from homology"/>
<evidence type="ECO:0000256" key="11">
    <source>
        <dbReference type="SAM" id="Phobius"/>
    </source>
</evidence>
<keyword evidence="6" id="KW-0677">Repeat</keyword>
<comment type="similarity">
    <text evidence="2">Belongs to the Toll-like receptor family.</text>
</comment>
<dbReference type="SUPFAM" id="SSF52058">
    <property type="entry name" value="L domain-like"/>
    <property type="match status" value="2"/>
</dbReference>
<evidence type="ECO:0000313" key="14">
    <source>
        <dbReference type="Proteomes" id="UP000507470"/>
    </source>
</evidence>
<keyword evidence="5" id="KW-0732">Signal</keyword>
<keyword evidence="10" id="KW-0325">Glycoprotein</keyword>
<name>A0A6J8AES7_MYTCO</name>
<dbReference type="SMART" id="SM00369">
    <property type="entry name" value="LRR_TYP"/>
    <property type="match status" value="6"/>
</dbReference>
<dbReference type="AlphaFoldDB" id="A0A6J8AES7"/>
<evidence type="ECO:0000256" key="5">
    <source>
        <dbReference type="ARBA" id="ARBA00022729"/>
    </source>
</evidence>
<dbReference type="InterPro" id="IPR003591">
    <property type="entry name" value="Leu-rich_rpt_typical-subtyp"/>
</dbReference>
<evidence type="ECO:0000256" key="6">
    <source>
        <dbReference type="ARBA" id="ARBA00022737"/>
    </source>
</evidence>
<comment type="subcellular location">
    <subcellularLocation>
        <location evidence="1">Membrane</location>
        <topology evidence="1">Single-pass membrane protein</topology>
    </subcellularLocation>
</comment>
<evidence type="ECO:0000256" key="9">
    <source>
        <dbReference type="ARBA" id="ARBA00023170"/>
    </source>
</evidence>
<evidence type="ECO:0000256" key="2">
    <source>
        <dbReference type="ARBA" id="ARBA00009634"/>
    </source>
</evidence>
<dbReference type="EMBL" id="CACVKT020001232">
    <property type="protein sequence ID" value="CAC5366350.1"/>
    <property type="molecule type" value="Genomic_DNA"/>
</dbReference>
<dbReference type="OrthoDB" id="6056927at2759"/>
<sequence length="825" mass="95923">MLEFKQFIRLPDCEITYVVKKSLEVKLADCKNRGLNFIPQNLPGDINVLDLSSNQLTAIKNNSFINYKYLQELILGKNQIEDLSSESFKGLYNLDALDMSHNMLDLSKAYSAEIFLPIKNLTKLHIRSNMPQPINFDKDFIYPDHVFGVLSELSFLGIDMMPVPQFGKGFSHITNLRELHFQSCYLVSMANTTFQAFSYFVQELSLTNCRLKTVRTDVDSLLQFPNLRVIDFHGTFMHLKRALHLIHPYSYSNLTTINFSHVSDDSIDSSELPFVTTITPDMMKYLKTICVKNLDLSDNDIVDYESGSLFTFDRPECLQNMSFKRNRFAIVNKRTVSDVNSFCRKAVLLKSIDYSYNSVSYKIVNPVISNLEIDKSHGSYAILPKSLEKLDMSYTIFSTYPPIFFIFPENNNLKYLDISNQRTNMVLLFLKIEIETFISTELYETAWSEIKRFPRNNLKTVVLMDAYLNEGIEKQGNRLFEVLSSVESLDISRNDIWYFPNKLLKPMLNLSSLYLRRNLLQDIPVQLVDQTKIKVLDLRYNILTSVSSTIRNWADQMQERHGMSLFLDGNAFMCNCDNLDFVRWIKTTKVDLDSQSYKCQLSNGTVTDTLTAYNSLSNLFADCKSNMWLTFASTLLSTCVTIFLLLVLYSKRWKIAFFIYGVIQRTIEKKVRKTYQYDVYMSYEGEVVVWIKDVLAPKLETEWGLPMCIKDRDFLIGESLLDTEAECIQNSRFIIFLITPDFKSSHDFLFELDRAKYERVTKQLEKIIVISKDIRITDIPYEFSYIWNYAYLVQWPKDLEDLDDAWRKLKMLLTNGSAANKKVTL</sequence>
<dbReference type="PROSITE" id="PS50104">
    <property type="entry name" value="TIR"/>
    <property type="match status" value="1"/>
</dbReference>
<dbReference type="SUPFAM" id="SSF52200">
    <property type="entry name" value="Toll/Interleukin receptor TIR domain"/>
    <property type="match status" value="1"/>
</dbReference>
<evidence type="ECO:0000259" key="12">
    <source>
        <dbReference type="PROSITE" id="PS50104"/>
    </source>
</evidence>
<feature type="transmembrane region" description="Helical" evidence="11">
    <location>
        <begin position="627"/>
        <end position="649"/>
    </location>
</feature>
<keyword evidence="7 11" id="KW-1133">Transmembrane helix</keyword>
<dbReference type="Proteomes" id="UP000507470">
    <property type="component" value="Unassembled WGS sequence"/>
</dbReference>
<dbReference type="Gene3D" id="3.40.50.10140">
    <property type="entry name" value="Toll/interleukin-1 receptor homology (TIR) domain"/>
    <property type="match status" value="1"/>
</dbReference>
<keyword evidence="3" id="KW-0433">Leucine-rich repeat</keyword>
<dbReference type="Pfam" id="PF01582">
    <property type="entry name" value="TIR"/>
    <property type="match status" value="1"/>
</dbReference>
<accession>A0A6J8AES7</accession>